<proteinExistence type="predicted"/>
<reference evidence="3 4" key="1">
    <citation type="submission" date="2015-09" db="EMBL/GenBank/DDBJ databases">
        <title>Identification and resolution of microdiversity through metagenomic sequencing of parallel consortia.</title>
        <authorList>
            <person name="Nelson W.C."/>
            <person name="Romine M.F."/>
            <person name="Lindemann S.R."/>
        </authorList>
    </citation>
    <scope>NUCLEOTIDE SEQUENCE [LARGE SCALE GENOMIC DNA]</scope>
    <source>
        <strain evidence="3">Ana</strain>
    </source>
</reference>
<keyword evidence="2 3" id="KW-0808">Transferase</keyword>
<dbReference type="Proteomes" id="UP000050465">
    <property type="component" value="Unassembled WGS sequence"/>
</dbReference>
<dbReference type="EMBL" id="LJZR01000032">
    <property type="protein sequence ID" value="KPQ33426.1"/>
    <property type="molecule type" value="Genomic_DNA"/>
</dbReference>
<dbReference type="Pfam" id="PF03808">
    <property type="entry name" value="Glyco_tran_WecG"/>
    <property type="match status" value="1"/>
</dbReference>
<dbReference type="InterPro" id="IPR004629">
    <property type="entry name" value="WecG_TagA_CpsF"/>
</dbReference>
<dbReference type="CDD" id="cd06533">
    <property type="entry name" value="Glyco_transf_WecG_TagA"/>
    <property type="match status" value="1"/>
</dbReference>
<evidence type="ECO:0000313" key="4">
    <source>
        <dbReference type="Proteomes" id="UP000050465"/>
    </source>
</evidence>
<dbReference type="PANTHER" id="PTHR34136">
    <property type="match status" value="1"/>
</dbReference>
<organism evidence="3 4">
    <name type="scientific">Phormidesmis priestleyi Ana</name>
    <dbReference type="NCBI Taxonomy" id="1666911"/>
    <lineage>
        <taxon>Bacteria</taxon>
        <taxon>Bacillati</taxon>
        <taxon>Cyanobacteriota</taxon>
        <taxon>Cyanophyceae</taxon>
        <taxon>Leptolyngbyales</taxon>
        <taxon>Leptolyngbyaceae</taxon>
        <taxon>Phormidesmis</taxon>
    </lineage>
</organism>
<gene>
    <name evidence="3" type="primary">rffM</name>
    <name evidence="3" type="ORF">HLUCCA11_18600</name>
</gene>
<dbReference type="STRING" id="1666911.HLUCCA11_18600"/>
<dbReference type="AlphaFoldDB" id="A0A0N8KMD4"/>
<evidence type="ECO:0000256" key="1">
    <source>
        <dbReference type="ARBA" id="ARBA00022676"/>
    </source>
</evidence>
<dbReference type="NCBIfam" id="TIGR00696">
    <property type="entry name" value="wecG_tagA_cpsF"/>
    <property type="match status" value="1"/>
</dbReference>
<evidence type="ECO:0000313" key="3">
    <source>
        <dbReference type="EMBL" id="KPQ33426.1"/>
    </source>
</evidence>
<sequence>MPEYETLDTLSVMGLPVHHAERDMSSDISLNGYIGWLNNRITQGKGAHVVTLNAEMCMQAQKDGQLHRLISEADLVVPDGSGIELYFRFLTNDPIQRYPGIEVAADLLESLGPTTKVAFYGGKPEVVTAAATYWRSRSPHLNLVIVQHGYAQAVELDDFINRLTEIQPDVIFVGLGVPRQEFWIAEHRNLCPNAIWVGVGGSFDIWSGVKTRAPKWLQNIHLEWLFRLYQEPWRWRRMLALPHFVWASFWYRLSKG</sequence>
<comment type="caution">
    <text evidence="3">The sequence shown here is derived from an EMBL/GenBank/DDBJ whole genome shotgun (WGS) entry which is preliminary data.</text>
</comment>
<dbReference type="PATRIC" id="fig|1666911.3.peg.1943"/>
<name>A0A0N8KMD4_9CYAN</name>
<evidence type="ECO:0000256" key="2">
    <source>
        <dbReference type="ARBA" id="ARBA00022679"/>
    </source>
</evidence>
<protein>
    <submittedName>
        <fullName evidence="3">UDP-N-acetyl-D-mannosaminuronic acid transferase RffM</fullName>
    </submittedName>
</protein>
<keyword evidence="1" id="KW-0328">Glycosyltransferase</keyword>
<dbReference type="PANTHER" id="PTHR34136:SF1">
    <property type="entry name" value="UDP-N-ACETYL-D-MANNOSAMINURONIC ACID TRANSFERASE"/>
    <property type="match status" value="1"/>
</dbReference>
<accession>A0A0N8KMD4</accession>
<dbReference type="GO" id="GO:0016758">
    <property type="term" value="F:hexosyltransferase activity"/>
    <property type="evidence" value="ECO:0007669"/>
    <property type="project" value="TreeGrafter"/>
</dbReference>